<feature type="non-terminal residue" evidence="1">
    <location>
        <position position="109"/>
    </location>
</feature>
<keyword evidence="2" id="KW-1185">Reference proteome</keyword>
<sequence length="109" mass="12438">VMFSFPFISYCLSLTFSTVDTLHCVVSDIHRHLMSARVNRRIYSVPRQMNTVKHAVNDAVCLAFVLFSYIFCYYETALPLRNPKTNSVVKLVILSLTAQNDGSLKYIVL</sequence>
<reference evidence="1" key="1">
    <citation type="journal article" date="2023" name="IScience">
        <title>Live-bearing cockroach genome reveals convergent evolutionary mechanisms linked to viviparity in insects and beyond.</title>
        <authorList>
            <person name="Fouks B."/>
            <person name="Harrison M.C."/>
            <person name="Mikhailova A.A."/>
            <person name="Marchal E."/>
            <person name="English S."/>
            <person name="Carruthers M."/>
            <person name="Jennings E.C."/>
            <person name="Chiamaka E.L."/>
            <person name="Frigard R.A."/>
            <person name="Pippel M."/>
            <person name="Attardo G.M."/>
            <person name="Benoit J.B."/>
            <person name="Bornberg-Bauer E."/>
            <person name="Tobe S.S."/>
        </authorList>
    </citation>
    <scope>NUCLEOTIDE SEQUENCE</scope>
    <source>
        <strain evidence="1">Stay&amp;Tobe</strain>
    </source>
</reference>
<evidence type="ECO:0000313" key="1">
    <source>
        <dbReference type="EMBL" id="KAJ9586100.1"/>
    </source>
</evidence>
<protein>
    <submittedName>
        <fullName evidence="1">Uncharacterized protein</fullName>
    </submittedName>
</protein>
<proteinExistence type="predicted"/>
<accession>A0AAD7ZSJ6</accession>
<dbReference type="EMBL" id="JASPKZ010007210">
    <property type="protein sequence ID" value="KAJ9586100.1"/>
    <property type="molecule type" value="Genomic_DNA"/>
</dbReference>
<evidence type="ECO:0000313" key="2">
    <source>
        <dbReference type="Proteomes" id="UP001233999"/>
    </source>
</evidence>
<comment type="caution">
    <text evidence="1">The sequence shown here is derived from an EMBL/GenBank/DDBJ whole genome shotgun (WGS) entry which is preliminary data.</text>
</comment>
<dbReference type="Proteomes" id="UP001233999">
    <property type="component" value="Unassembled WGS sequence"/>
</dbReference>
<dbReference type="AlphaFoldDB" id="A0AAD7ZSJ6"/>
<feature type="non-terminal residue" evidence="1">
    <location>
        <position position="1"/>
    </location>
</feature>
<reference evidence="1" key="2">
    <citation type="submission" date="2023-05" db="EMBL/GenBank/DDBJ databases">
        <authorList>
            <person name="Fouks B."/>
        </authorList>
    </citation>
    <scope>NUCLEOTIDE SEQUENCE</scope>
    <source>
        <strain evidence="1">Stay&amp;Tobe</strain>
        <tissue evidence="1">Testes</tissue>
    </source>
</reference>
<name>A0AAD7ZSJ6_DIPPU</name>
<organism evidence="1 2">
    <name type="scientific">Diploptera punctata</name>
    <name type="common">Pacific beetle cockroach</name>
    <dbReference type="NCBI Taxonomy" id="6984"/>
    <lineage>
        <taxon>Eukaryota</taxon>
        <taxon>Metazoa</taxon>
        <taxon>Ecdysozoa</taxon>
        <taxon>Arthropoda</taxon>
        <taxon>Hexapoda</taxon>
        <taxon>Insecta</taxon>
        <taxon>Pterygota</taxon>
        <taxon>Neoptera</taxon>
        <taxon>Polyneoptera</taxon>
        <taxon>Dictyoptera</taxon>
        <taxon>Blattodea</taxon>
        <taxon>Blaberoidea</taxon>
        <taxon>Blaberidae</taxon>
        <taxon>Diplopterinae</taxon>
        <taxon>Diploptera</taxon>
    </lineage>
</organism>
<gene>
    <name evidence="1" type="ORF">L9F63_020252</name>
</gene>